<sequence length="227" mass="26949">MKDKNMAKQSMDSSSEKLWYLADEDDEKETFVFDMNEFPAIQIHNNLSSKSTGTHESLNRLLMKNMMLFYLKFVDHKKVDKEIIEGVVGTWLIQSYRKQFEEYMEIKRRLEVNGIDTDMECDPTNVEFAIWRIFVKLEEYWWGKKEKESSEDAWSNHLPNDELEHYGHTTYIKTDVDSNYDSYNNVCRMFKNGAGINNDNDAVQANQELFNDHEAWEMMISRTLMIT</sequence>
<gene>
    <name evidence="1" type="ORF">Tci_318483</name>
</gene>
<organism evidence="1">
    <name type="scientific">Tanacetum cinerariifolium</name>
    <name type="common">Dalmatian daisy</name>
    <name type="synonym">Chrysanthemum cinerariifolium</name>
    <dbReference type="NCBI Taxonomy" id="118510"/>
    <lineage>
        <taxon>Eukaryota</taxon>
        <taxon>Viridiplantae</taxon>
        <taxon>Streptophyta</taxon>
        <taxon>Embryophyta</taxon>
        <taxon>Tracheophyta</taxon>
        <taxon>Spermatophyta</taxon>
        <taxon>Magnoliopsida</taxon>
        <taxon>eudicotyledons</taxon>
        <taxon>Gunneridae</taxon>
        <taxon>Pentapetalae</taxon>
        <taxon>asterids</taxon>
        <taxon>campanulids</taxon>
        <taxon>Asterales</taxon>
        <taxon>Asteraceae</taxon>
        <taxon>Asteroideae</taxon>
        <taxon>Anthemideae</taxon>
        <taxon>Anthemidinae</taxon>
        <taxon>Tanacetum</taxon>
    </lineage>
</organism>
<reference evidence="1" key="1">
    <citation type="journal article" date="2019" name="Sci. Rep.">
        <title>Draft genome of Tanacetum cinerariifolium, the natural source of mosquito coil.</title>
        <authorList>
            <person name="Yamashiro T."/>
            <person name="Shiraishi A."/>
            <person name="Satake H."/>
            <person name="Nakayama K."/>
        </authorList>
    </citation>
    <scope>NUCLEOTIDE SEQUENCE</scope>
</reference>
<evidence type="ECO:0000313" key="1">
    <source>
        <dbReference type="EMBL" id="GEX46508.1"/>
    </source>
</evidence>
<proteinExistence type="predicted"/>
<comment type="caution">
    <text evidence="1">The sequence shown here is derived from an EMBL/GenBank/DDBJ whole genome shotgun (WGS) entry which is preliminary data.</text>
</comment>
<protein>
    <submittedName>
        <fullName evidence="1">Uncharacterized protein</fullName>
    </submittedName>
</protein>
<name>A0A699H6W7_TANCI</name>
<accession>A0A699H6W7</accession>
<dbReference type="EMBL" id="BKCJ010109889">
    <property type="protein sequence ID" value="GEX46508.1"/>
    <property type="molecule type" value="Genomic_DNA"/>
</dbReference>
<dbReference type="AlphaFoldDB" id="A0A699H6W7"/>